<dbReference type="RefSeq" id="WP_213003579.1">
    <property type="nucleotide sequence ID" value="NZ_BAAATW010000011.1"/>
</dbReference>
<reference evidence="1" key="1">
    <citation type="submission" date="2021-03" db="EMBL/GenBank/DDBJ databases">
        <title>Whole genome shotgun sequence of Actinoplanes consettensis NBRC 14913.</title>
        <authorList>
            <person name="Komaki H."/>
            <person name="Tamura T."/>
        </authorList>
    </citation>
    <scope>NUCLEOTIDE SEQUENCE</scope>
    <source>
        <strain evidence="1">NBRC 14913</strain>
    </source>
</reference>
<dbReference type="Proteomes" id="UP000680865">
    <property type="component" value="Unassembled WGS sequence"/>
</dbReference>
<accession>A0A919T2F1</accession>
<keyword evidence="2" id="KW-1185">Reference proteome</keyword>
<proteinExistence type="predicted"/>
<comment type="caution">
    <text evidence="1">The sequence shown here is derived from an EMBL/GenBank/DDBJ whole genome shotgun (WGS) entry which is preliminary data.</text>
</comment>
<sequence>MTTLTTACAGCIGRGTTGVCRVCGLPIPAHLRLGPDMPGPQPNPALDGWAFNLVLDLLDQARGGTASRIEAVPGDTA</sequence>
<evidence type="ECO:0000313" key="2">
    <source>
        <dbReference type="Proteomes" id="UP000680865"/>
    </source>
</evidence>
<gene>
    <name evidence="1" type="ORF">Aco04nite_93030</name>
</gene>
<organism evidence="1 2">
    <name type="scientific">Winogradskya consettensis</name>
    <dbReference type="NCBI Taxonomy" id="113560"/>
    <lineage>
        <taxon>Bacteria</taxon>
        <taxon>Bacillati</taxon>
        <taxon>Actinomycetota</taxon>
        <taxon>Actinomycetes</taxon>
        <taxon>Micromonosporales</taxon>
        <taxon>Micromonosporaceae</taxon>
        <taxon>Winogradskya</taxon>
    </lineage>
</organism>
<protein>
    <submittedName>
        <fullName evidence="1">Uncharacterized protein</fullName>
    </submittedName>
</protein>
<dbReference type="AlphaFoldDB" id="A0A919T2F1"/>
<name>A0A919T2F1_9ACTN</name>
<evidence type="ECO:0000313" key="1">
    <source>
        <dbReference type="EMBL" id="GIM84763.1"/>
    </source>
</evidence>
<dbReference type="EMBL" id="BOQP01000071">
    <property type="protein sequence ID" value="GIM84763.1"/>
    <property type="molecule type" value="Genomic_DNA"/>
</dbReference>